<dbReference type="EMBL" id="QTJR01000001">
    <property type="protein sequence ID" value="RDY69429.1"/>
    <property type="molecule type" value="Genomic_DNA"/>
</dbReference>
<dbReference type="Gene3D" id="3.30.160.100">
    <property type="entry name" value="Ribosome hibernation promotion factor-like"/>
    <property type="match status" value="1"/>
</dbReference>
<accession>A0A3D8VJ85</accession>
<proteinExistence type="predicted"/>
<organism evidence="2 3">
    <name type="scientific">Lysobacter soli</name>
    <dbReference type="NCBI Taxonomy" id="453783"/>
    <lineage>
        <taxon>Bacteria</taxon>
        <taxon>Pseudomonadati</taxon>
        <taxon>Pseudomonadota</taxon>
        <taxon>Gammaproteobacteria</taxon>
        <taxon>Lysobacterales</taxon>
        <taxon>Lysobacteraceae</taxon>
        <taxon>Lysobacter</taxon>
    </lineage>
</organism>
<protein>
    <submittedName>
        <fullName evidence="2">Ribosome-associated translation inhibitor RaiA</fullName>
    </submittedName>
</protein>
<dbReference type="InterPro" id="IPR003489">
    <property type="entry name" value="RHF/RaiA"/>
</dbReference>
<keyword evidence="3" id="KW-1185">Reference proteome</keyword>
<dbReference type="AlphaFoldDB" id="A0A3D8VJ85"/>
<evidence type="ECO:0000256" key="1">
    <source>
        <dbReference type="SAM" id="MobiDB-lite"/>
    </source>
</evidence>
<dbReference type="Proteomes" id="UP000256829">
    <property type="component" value="Unassembled WGS sequence"/>
</dbReference>
<evidence type="ECO:0000313" key="2">
    <source>
        <dbReference type="EMBL" id="RDY69429.1"/>
    </source>
</evidence>
<reference evidence="2 3" key="1">
    <citation type="submission" date="2018-08" db="EMBL/GenBank/DDBJ databases">
        <title>Lysobacter soli KCTC 22011, whole genome shotgun sequence.</title>
        <authorList>
            <person name="Zhang X."/>
            <person name="Feng G."/>
            <person name="Zhu H."/>
        </authorList>
    </citation>
    <scope>NUCLEOTIDE SEQUENCE [LARGE SCALE GENOMIC DNA]</scope>
    <source>
        <strain evidence="2 3">KCTC 22011</strain>
    </source>
</reference>
<dbReference type="InterPro" id="IPR036567">
    <property type="entry name" value="RHF-like"/>
</dbReference>
<dbReference type="SUPFAM" id="SSF69754">
    <property type="entry name" value="Ribosome binding protein Y (YfiA homologue)"/>
    <property type="match status" value="1"/>
</dbReference>
<gene>
    <name evidence="2" type="ORF">DX912_01300</name>
</gene>
<feature type="region of interest" description="Disordered" evidence="1">
    <location>
        <begin position="102"/>
        <end position="122"/>
    </location>
</feature>
<dbReference type="Pfam" id="PF02482">
    <property type="entry name" value="Ribosomal_S30AE"/>
    <property type="match status" value="1"/>
</dbReference>
<dbReference type="RefSeq" id="WP_115840648.1">
    <property type="nucleotide sequence ID" value="NZ_CP183976.1"/>
</dbReference>
<sequence length="122" mass="13865">MQHDVTIRFEGLPVSDALREDILRHAHKLWQVAPHLQSCDVAVRHAEHRHQHGNRYLVHVHAVMPGATFESGRTPTKDHSHEDAYVAVRDAFDAMQRQVSEHVRSVRDGGKRAVLSRDEDAA</sequence>
<comment type="caution">
    <text evidence="2">The sequence shown here is derived from an EMBL/GenBank/DDBJ whole genome shotgun (WGS) entry which is preliminary data.</text>
</comment>
<dbReference type="CDD" id="cd00552">
    <property type="entry name" value="RaiA"/>
    <property type="match status" value="1"/>
</dbReference>
<name>A0A3D8VJ85_9GAMM</name>
<evidence type="ECO:0000313" key="3">
    <source>
        <dbReference type="Proteomes" id="UP000256829"/>
    </source>
</evidence>